<dbReference type="GO" id="GO:0000785">
    <property type="term" value="C:chromatin"/>
    <property type="evidence" value="ECO:0007669"/>
    <property type="project" value="TreeGrafter"/>
</dbReference>
<keyword evidence="9" id="KW-1185">Reference proteome</keyword>
<dbReference type="FunFam" id="3.30.160.60:FF:000110">
    <property type="entry name" value="Zinc finger protein-like"/>
    <property type="match status" value="1"/>
</dbReference>
<feature type="region of interest" description="Disordered" evidence="6">
    <location>
        <begin position="281"/>
        <end position="302"/>
    </location>
</feature>
<feature type="compositionally biased region" description="Acidic residues" evidence="6">
    <location>
        <begin position="146"/>
        <end position="166"/>
    </location>
</feature>
<feature type="compositionally biased region" description="Polar residues" evidence="6">
    <location>
        <begin position="228"/>
        <end position="237"/>
    </location>
</feature>
<dbReference type="EMBL" id="JAFEKC020000006">
    <property type="protein sequence ID" value="KAK0514121.1"/>
    <property type="molecule type" value="Genomic_DNA"/>
</dbReference>
<dbReference type="PANTHER" id="PTHR14003:SF22">
    <property type="entry name" value="FINGER DOMAIN PROTEIN, PUTATIVE (AFU_ORTHOLOGUE AFUA_4G11480)-RELATED"/>
    <property type="match status" value="1"/>
</dbReference>
<feature type="compositionally biased region" description="Basic and acidic residues" evidence="6">
    <location>
        <begin position="214"/>
        <end position="227"/>
    </location>
</feature>
<dbReference type="Gene3D" id="3.30.160.60">
    <property type="entry name" value="Classic Zinc Finger"/>
    <property type="match status" value="4"/>
</dbReference>
<dbReference type="SMART" id="SM00355">
    <property type="entry name" value="ZnF_C2H2"/>
    <property type="match status" value="4"/>
</dbReference>
<feature type="domain" description="C2H2-type" evidence="7">
    <location>
        <begin position="86"/>
        <end position="115"/>
    </location>
</feature>
<proteinExistence type="predicted"/>
<organism evidence="8 9">
    <name type="scientific">Cladonia borealis</name>
    <dbReference type="NCBI Taxonomy" id="184061"/>
    <lineage>
        <taxon>Eukaryota</taxon>
        <taxon>Fungi</taxon>
        <taxon>Dikarya</taxon>
        <taxon>Ascomycota</taxon>
        <taxon>Pezizomycotina</taxon>
        <taxon>Lecanoromycetes</taxon>
        <taxon>OSLEUM clade</taxon>
        <taxon>Lecanoromycetidae</taxon>
        <taxon>Lecanorales</taxon>
        <taxon>Lecanorineae</taxon>
        <taxon>Cladoniaceae</taxon>
        <taxon>Cladonia</taxon>
    </lineage>
</organism>
<dbReference type="FunFam" id="3.30.160.60:FF:000125">
    <property type="entry name" value="Putative zinc finger protein 143"/>
    <property type="match status" value="1"/>
</dbReference>
<evidence type="ECO:0000256" key="3">
    <source>
        <dbReference type="ARBA" id="ARBA00022771"/>
    </source>
</evidence>
<dbReference type="PANTHER" id="PTHR14003">
    <property type="entry name" value="TRANSCRIPTIONAL REPRESSOR PROTEIN YY"/>
    <property type="match status" value="1"/>
</dbReference>
<dbReference type="PROSITE" id="PS50157">
    <property type="entry name" value="ZINC_FINGER_C2H2_2"/>
    <property type="match status" value="4"/>
</dbReference>
<evidence type="ECO:0000256" key="2">
    <source>
        <dbReference type="ARBA" id="ARBA00022737"/>
    </source>
</evidence>
<evidence type="ECO:0000256" key="6">
    <source>
        <dbReference type="SAM" id="MobiDB-lite"/>
    </source>
</evidence>
<feature type="compositionally biased region" description="Low complexity" evidence="6">
    <location>
        <begin position="291"/>
        <end position="302"/>
    </location>
</feature>
<feature type="region of interest" description="Disordered" evidence="6">
    <location>
        <begin position="134"/>
        <end position="166"/>
    </location>
</feature>
<keyword evidence="2" id="KW-0677">Repeat</keyword>
<reference evidence="8" key="1">
    <citation type="submission" date="2023-03" db="EMBL/GenBank/DDBJ databases">
        <title>Complete genome of Cladonia borealis.</title>
        <authorList>
            <person name="Park H."/>
        </authorList>
    </citation>
    <scope>NUCLEOTIDE SEQUENCE</scope>
    <source>
        <strain evidence="8">ANT050790</strain>
    </source>
</reference>
<dbReference type="Pfam" id="PF00096">
    <property type="entry name" value="zf-C2H2"/>
    <property type="match status" value="3"/>
</dbReference>
<dbReference type="GO" id="GO:0008270">
    <property type="term" value="F:zinc ion binding"/>
    <property type="evidence" value="ECO:0007669"/>
    <property type="project" value="UniProtKB-KW"/>
</dbReference>
<evidence type="ECO:0000256" key="5">
    <source>
        <dbReference type="PROSITE-ProRule" id="PRU00042"/>
    </source>
</evidence>
<dbReference type="GO" id="GO:0000981">
    <property type="term" value="F:DNA-binding transcription factor activity, RNA polymerase II-specific"/>
    <property type="evidence" value="ECO:0007669"/>
    <property type="project" value="UniProtKB-ARBA"/>
</dbReference>
<dbReference type="Proteomes" id="UP001166286">
    <property type="component" value="Unassembled WGS sequence"/>
</dbReference>
<sequence>MSDRPNKQSPSKGGASAADMAARPFQCEWPEGCSKSFNRKSDLQRHYRIHTNERPYACDYKPCTKTFIQRSALTVHRRTHTGDKPHKCPFLGCGKCFSDSSSLARHRRIHTNDKPYICRNQRCKKAFCRKTTMTKHIRKEHPAEPIQEDQDAEYSDVEPSDDEVPEDDIEEIKEEAGSPYQEDPKDSRLTRPLSNYHANLWPLPAQSAQRPSLHRSESSSHDIKLERTSSGTPQRSLTDPYPESPMHSAGLDGVTMHSVMPHGLNTSTMPQQFQYRNHDNNGGFWSPGHDSPTSITNSSPSSVSTQAHAIYTSQPYQLQPTSVPTHAQIQYSHDGIVTNIQQPMNDLAVHDIHLDQPQQHQYHDMASTPVQQQQQYEGVAQQVSPQDQYIEMSRDPSQHPAYSEGPPQAAVHHFQSEVPPTPATNRDLSRYATIPQEQTYQQPQLLPMEETFSISPQYFLPDNAPYQITPQSYWGLGELKDKQPDTIWAGPLPEQRLNDAFN</sequence>
<evidence type="ECO:0000313" key="9">
    <source>
        <dbReference type="Proteomes" id="UP001166286"/>
    </source>
</evidence>
<evidence type="ECO:0000313" key="8">
    <source>
        <dbReference type="EMBL" id="KAK0514121.1"/>
    </source>
</evidence>
<evidence type="ECO:0000256" key="1">
    <source>
        <dbReference type="ARBA" id="ARBA00022723"/>
    </source>
</evidence>
<dbReference type="FunFam" id="3.30.160.60:FF:002343">
    <property type="entry name" value="Zinc finger protein 33A"/>
    <property type="match status" value="1"/>
</dbReference>
<dbReference type="GO" id="GO:0005667">
    <property type="term" value="C:transcription regulator complex"/>
    <property type="evidence" value="ECO:0007669"/>
    <property type="project" value="TreeGrafter"/>
</dbReference>
<feature type="region of interest" description="Disordered" evidence="6">
    <location>
        <begin position="202"/>
        <end position="260"/>
    </location>
</feature>
<name>A0AA39UC57_9LECA</name>
<comment type="caution">
    <text evidence="8">The sequence shown here is derived from an EMBL/GenBank/DDBJ whole genome shotgun (WGS) entry which is preliminary data.</text>
</comment>
<feature type="region of interest" description="Disordered" evidence="6">
    <location>
        <begin position="173"/>
        <end position="192"/>
    </location>
</feature>
<feature type="domain" description="C2H2-type" evidence="7">
    <location>
        <begin position="116"/>
        <end position="146"/>
    </location>
</feature>
<keyword evidence="4" id="KW-0862">Zinc</keyword>
<accession>A0AA39UC57</accession>
<gene>
    <name evidence="8" type="ORF">JMJ35_003843</name>
</gene>
<dbReference type="AlphaFoldDB" id="A0AA39UC57"/>
<feature type="domain" description="C2H2-type" evidence="7">
    <location>
        <begin position="56"/>
        <end position="85"/>
    </location>
</feature>
<dbReference type="GO" id="GO:0000978">
    <property type="term" value="F:RNA polymerase II cis-regulatory region sequence-specific DNA binding"/>
    <property type="evidence" value="ECO:0007669"/>
    <property type="project" value="TreeGrafter"/>
</dbReference>
<dbReference type="SUPFAM" id="SSF57667">
    <property type="entry name" value="beta-beta-alpha zinc fingers"/>
    <property type="match status" value="2"/>
</dbReference>
<dbReference type="InterPro" id="IPR013087">
    <property type="entry name" value="Znf_C2H2_type"/>
</dbReference>
<dbReference type="InterPro" id="IPR036236">
    <property type="entry name" value="Znf_C2H2_sf"/>
</dbReference>
<feature type="domain" description="C2H2-type" evidence="7">
    <location>
        <begin position="25"/>
        <end position="55"/>
    </location>
</feature>
<keyword evidence="3 5" id="KW-0863">Zinc-finger</keyword>
<dbReference type="PROSITE" id="PS00028">
    <property type="entry name" value="ZINC_FINGER_C2H2_1"/>
    <property type="match status" value="3"/>
</dbReference>
<evidence type="ECO:0000259" key="7">
    <source>
        <dbReference type="PROSITE" id="PS50157"/>
    </source>
</evidence>
<evidence type="ECO:0000256" key="4">
    <source>
        <dbReference type="ARBA" id="ARBA00022833"/>
    </source>
</evidence>
<keyword evidence="1" id="KW-0479">Metal-binding</keyword>
<protein>
    <recommendedName>
        <fullName evidence="7">C2H2-type domain-containing protein</fullName>
    </recommendedName>
</protein>